<dbReference type="AlphaFoldDB" id="A0AAW0ASW1"/>
<comment type="caution">
    <text evidence="3">The sequence shown here is derived from an EMBL/GenBank/DDBJ whole genome shotgun (WGS) entry which is preliminary data.</text>
</comment>
<reference evidence="3 4" key="1">
    <citation type="submission" date="2024-01" db="EMBL/GenBank/DDBJ databases">
        <title>A draft genome for a cacao thread blight-causing isolate of Paramarasmius palmivorus.</title>
        <authorList>
            <person name="Baruah I.K."/>
            <person name="Bukari Y."/>
            <person name="Amoako-Attah I."/>
            <person name="Meinhardt L.W."/>
            <person name="Bailey B.A."/>
            <person name="Cohen S.P."/>
        </authorList>
    </citation>
    <scope>NUCLEOTIDE SEQUENCE [LARGE SCALE GENOMIC DNA]</scope>
    <source>
        <strain evidence="3 4">GH-12</strain>
    </source>
</reference>
<dbReference type="Gene3D" id="3.40.50.300">
    <property type="entry name" value="P-loop containing nucleotide triphosphate hydrolases"/>
    <property type="match status" value="1"/>
</dbReference>
<dbReference type="InterPro" id="IPR027417">
    <property type="entry name" value="P-loop_NTPase"/>
</dbReference>
<feature type="domain" description="Nephrocystin 3-like N-terminal" evidence="2">
    <location>
        <begin position="70"/>
        <end position="236"/>
    </location>
</feature>
<gene>
    <name evidence="3" type="ORF">VNI00_018995</name>
</gene>
<dbReference type="EMBL" id="JAYKXP010000300">
    <property type="protein sequence ID" value="KAK7015909.1"/>
    <property type="molecule type" value="Genomic_DNA"/>
</dbReference>
<evidence type="ECO:0000313" key="3">
    <source>
        <dbReference type="EMBL" id="KAK7015909.1"/>
    </source>
</evidence>
<evidence type="ECO:0000313" key="4">
    <source>
        <dbReference type="Proteomes" id="UP001383192"/>
    </source>
</evidence>
<dbReference type="Proteomes" id="UP001383192">
    <property type="component" value="Unassembled WGS sequence"/>
</dbReference>
<dbReference type="Pfam" id="PF24883">
    <property type="entry name" value="NPHP3_N"/>
    <property type="match status" value="1"/>
</dbReference>
<sequence>MFEALNTTYIMVSTQPFLALQDAHWDNVDDTTRILQKLADHTAPNATYYAGSRYPQPNCAPNTRVSILETLSSWIKKEKDQNIRVFWVNGSAGVGKSAIAQKISENSEASVVATFFFSRNDPTCDKLDRFVATLAYQCCTSPKLKDVVGPLIIDAIRSDPHIFQSSSENQLRKLLLEPFSKLTLVQRLDIPNLIVIDGLDECVDLQSQQRLLGMVDLVITGSTLSSFPFNFLLCSRRESNLRTAYDRLCLVACCQELSIQDTRSRFWRCPTGIEEVDWVWLSEGEKCYRIQTLVDNLQCQQCPDHEIQRLTGIVDCDLDIQKFLTGEFARLREELPALCYEDESWPTKGVIWNLVWRASGQFIFANTVINYLDTSDERPQDRLKIILRTESGALTDSLYPSLDMLYKQIMSTCHWEKVQPILRFLVTPHPSHIDVTEDVPDLITSHTPSIIKGIFQLQPGEVEMLLPKLHSVIHVPKLTDAPHPPSMPFTATPSEVKDLLSYLYSFKRSPMKIHILHASFTEFLLNKARSGNYHIQPYSRSEYCDLVAVLFLRTLSSYTSYYPSHCSSESLFHIMFYAWIEKVSSIRRWSLEWAAPKFWASYCYQVETPSVSLLAELDKVDPFMVGSIGDGSGIQILFNFRNCLQWAKLLKEKAPQVFIKKTEAFLDGFYLGLHRKSARRCAIHITYQLECGFSALYHEKGAEKVADFAYHYYNQWWKDRGSDDSLCPLIFPSNPYKFLPTDWIVIHITPRNSSRKLLERIYGIYKYLHKDAQRMFDDDVIYNTSRSVTRNLVKAKDLAAFKELLYERRDSFAGLAILPPLQAYIEMGNV</sequence>
<name>A0AAW0ASW1_9AGAR</name>
<protein>
    <recommendedName>
        <fullName evidence="2">Nephrocystin 3-like N-terminal domain-containing protein</fullName>
    </recommendedName>
</protein>
<evidence type="ECO:0000256" key="1">
    <source>
        <dbReference type="ARBA" id="ARBA00022737"/>
    </source>
</evidence>
<dbReference type="PANTHER" id="PTHR10039">
    <property type="entry name" value="AMELOGENIN"/>
    <property type="match status" value="1"/>
</dbReference>
<keyword evidence="4" id="KW-1185">Reference proteome</keyword>
<organism evidence="3 4">
    <name type="scientific">Paramarasmius palmivorus</name>
    <dbReference type="NCBI Taxonomy" id="297713"/>
    <lineage>
        <taxon>Eukaryota</taxon>
        <taxon>Fungi</taxon>
        <taxon>Dikarya</taxon>
        <taxon>Basidiomycota</taxon>
        <taxon>Agaricomycotina</taxon>
        <taxon>Agaricomycetes</taxon>
        <taxon>Agaricomycetidae</taxon>
        <taxon>Agaricales</taxon>
        <taxon>Marasmiineae</taxon>
        <taxon>Marasmiaceae</taxon>
        <taxon>Paramarasmius</taxon>
    </lineage>
</organism>
<dbReference type="InterPro" id="IPR056884">
    <property type="entry name" value="NPHP3-like_N"/>
</dbReference>
<proteinExistence type="predicted"/>
<keyword evidence="1" id="KW-0677">Repeat</keyword>
<accession>A0AAW0ASW1</accession>
<evidence type="ECO:0000259" key="2">
    <source>
        <dbReference type="Pfam" id="PF24883"/>
    </source>
</evidence>
<dbReference type="SUPFAM" id="SSF52540">
    <property type="entry name" value="P-loop containing nucleoside triphosphate hydrolases"/>
    <property type="match status" value="1"/>
</dbReference>